<organism evidence="1 2">
    <name type="scientific">Rugamonas aquatica</name>
    <dbReference type="NCBI Taxonomy" id="2743357"/>
    <lineage>
        <taxon>Bacteria</taxon>
        <taxon>Pseudomonadati</taxon>
        <taxon>Pseudomonadota</taxon>
        <taxon>Betaproteobacteria</taxon>
        <taxon>Burkholderiales</taxon>
        <taxon>Oxalobacteraceae</taxon>
        <taxon>Telluria group</taxon>
        <taxon>Rugamonas</taxon>
    </lineage>
</organism>
<dbReference type="InterPro" id="IPR036514">
    <property type="entry name" value="SGNH_hydro_sf"/>
</dbReference>
<name>A0A6A7NC88_9BURK</name>
<comment type="caution">
    <text evidence="1">The sequence shown here is derived from an EMBL/GenBank/DDBJ whole genome shotgun (WGS) entry which is preliminary data.</text>
</comment>
<dbReference type="AlphaFoldDB" id="A0A6A7NC88"/>
<dbReference type="Gene3D" id="3.40.50.1110">
    <property type="entry name" value="SGNH hydrolase"/>
    <property type="match status" value="1"/>
</dbReference>
<evidence type="ECO:0000313" key="2">
    <source>
        <dbReference type="Proteomes" id="UP000440498"/>
    </source>
</evidence>
<sequence length="225" mass="25531">MHRMITPYLDNKFELHELPELHQGLKIAFVGNSLTLHAPGIEIGWHHSHGMAASATGRDYAHRLMRQLRIEPRQAYIRNFYPFESDTTVADNHIRSLHGVLLQQPAVMVIQLGDNVRTQTQLDDFAHNLQLLVYAACTFSPNVFCVSTWWPRPATDSVIEQVCQLQGAQYVYIGDLFDSPLNVDRAHPTYAHIGVEAHPKDWGMEQISERLFRAILGRLPGMTPG</sequence>
<gene>
    <name evidence="1" type="ORF">GEV02_29710</name>
</gene>
<dbReference type="SUPFAM" id="SSF52266">
    <property type="entry name" value="SGNH hydrolase"/>
    <property type="match status" value="1"/>
</dbReference>
<proteinExistence type="predicted"/>
<dbReference type="EMBL" id="WHUG01000019">
    <property type="protein sequence ID" value="MQA42322.1"/>
    <property type="molecule type" value="Genomic_DNA"/>
</dbReference>
<evidence type="ECO:0008006" key="3">
    <source>
        <dbReference type="Google" id="ProtNLM"/>
    </source>
</evidence>
<dbReference type="Proteomes" id="UP000440498">
    <property type="component" value="Unassembled WGS sequence"/>
</dbReference>
<protein>
    <recommendedName>
        <fullName evidence="3">SGNH/GDSL hydrolase family protein</fullName>
    </recommendedName>
</protein>
<evidence type="ECO:0000313" key="1">
    <source>
        <dbReference type="EMBL" id="MQA42322.1"/>
    </source>
</evidence>
<dbReference type="GO" id="GO:0016788">
    <property type="term" value="F:hydrolase activity, acting on ester bonds"/>
    <property type="evidence" value="ECO:0007669"/>
    <property type="project" value="UniProtKB-ARBA"/>
</dbReference>
<reference evidence="1 2" key="1">
    <citation type="submission" date="2019-10" db="EMBL/GenBank/DDBJ databases">
        <title>Two novel species isolated from a subtropical stream in China.</title>
        <authorList>
            <person name="Lu H."/>
        </authorList>
    </citation>
    <scope>NUCLEOTIDE SEQUENCE [LARGE SCALE GENOMIC DNA]</scope>
    <source>
        <strain evidence="1 2">FT29W</strain>
    </source>
</reference>
<keyword evidence="2" id="KW-1185">Reference proteome</keyword>
<accession>A0A6A7NC88</accession>
<dbReference type="RefSeq" id="WP_152841428.1">
    <property type="nucleotide sequence ID" value="NZ_WHUG01000019.1"/>
</dbReference>